<dbReference type="InterPro" id="IPR004469">
    <property type="entry name" value="PSP"/>
</dbReference>
<feature type="active site" description="Nucleophile" evidence="14">
    <location>
        <position position="7"/>
    </location>
</feature>
<dbReference type="SFLD" id="SFLDG01137">
    <property type="entry name" value="C1.6.1:_Phosphoserine_Phosphat"/>
    <property type="match status" value="1"/>
</dbReference>
<dbReference type="GO" id="GO:0006564">
    <property type="term" value="P:L-serine biosynthetic process"/>
    <property type="evidence" value="ECO:0007669"/>
    <property type="project" value="UniProtKB-KW"/>
</dbReference>
<evidence type="ECO:0000256" key="3">
    <source>
        <dbReference type="ARBA" id="ARBA00009184"/>
    </source>
</evidence>
<evidence type="ECO:0000256" key="12">
    <source>
        <dbReference type="ARBA" id="ARBA00048138"/>
    </source>
</evidence>
<evidence type="ECO:0000256" key="5">
    <source>
        <dbReference type="ARBA" id="ARBA00015196"/>
    </source>
</evidence>
<evidence type="ECO:0000256" key="10">
    <source>
        <dbReference type="ARBA" id="ARBA00023299"/>
    </source>
</evidence>
<evidence type="ECO:0000256" key="9">
    <source>
        <dbReference type="ARBA" id="ARBA00022842"/>
    </source>
</evidence>
<dbReference type="GO" id="GO:0036424">
    <property type="term" value="F:L-phosphoserine phosphatase activity"/>
    <property type="evidence" value="ECO:0007669"/>
    <property type="project" value="InterPro"/>
</dbReference>
<dbReference type="EC" id="3.1.3.3" evidence="4"/>
<keyword evidence="10" id="KW-0718">Serine biosynthesis</keyword>
<dbReference type="InterPro" id="IPR036412">
    <property type="entry name" value="HAD-like_sf"/>
</dbReference>
<dbReference type="SUPFAM" id="SSF56784">
    <property type="entry name" value="HAD-like"/>
    <property type="match status" value="1"/>
</dbReference>
<dbReference type="PANTHER" id="PTHR43344:SF2">
    <property type="entry name" value="PHOSPHOSERINE PHOSPHATASE"/>
    <property type="match status" value="1"/>
</dbReference>
<sequence length="208" mass="23016">MKLAVFDFDSTLMDGETIDILAFEFGLGDEVKKITEEAMSGRLDFFESLIQRVALLKGMEHKKVVEICANLPLMKGSYEIVKELKKMDYKVVCFSGGFRVGTSPASEKLGLDADFSNILHEKDGILTGLVGGDMMFGYSKGDMIRRLQNLLKISKENTLVCGDGANDLSMFAEANTRVAFCAKDVLKKEANIIVDTKDLTKILEHIKA</sequence>
<evidence type="ECO:0000256" key="2">
    <source>
        <dbReference type="ARBA" id="ARBA00005135"/>
    </source>
</evidence>
<gene>
    <name evidence="15" type="primary">serB</name>
    <name evidence="15" type="ORF">CJ669_00540</name>
</gene>
<dbReference type="InterPro" id="IPR050582">
    <property type="entry name" value="HAD-like_SerB"/>
</dbReference>
<evidence type="ECO:0000256" key="8">
    <source>
        <dbReference type="ARBA" id="ARBA00022801"/>
    </source>
</evidence>
<comment type="catalytic activity">
    <reaction evidence="12">
        <text>O-phospho-L-serine + H2O = L-serine + phosphate</text>
        <dbReference type="Rhea" id="RHEA:21208"/>
        <dbReference type="ChEBI" id="CHEBI:15377"/>
        <dbReference type="ChEBI" id="CHEBI:33384"/>
        <dbReference type="ChEBI" id="CHEBI:43474"/>
        <dbReference type="ChEBI" id="CHEBI:57524"/>
        <dbReference type="EC" id="3.1.3.3"/>
    </reaction>
</comment>
<evidence type="ECO:0000256" key="1">
    <source>
        <dbReference type="ARBA" id="ARBA00001946"/>
    </source>
</evidence>
<reference evidence="15 16" key="1">
    <citation type="submission" date="2017-09" db="EMBL/GenBank/DDBJ databases">
        <title>Reassesment of A. cryaerophilus.</title>
        <authorList>
            <person name="Perez-Cataluna A."/>
            <person name="Collado L."/>
            <person name="Salgado O."/>
            <person name="Lefinanco V."/>
            <person name="Figueras M.J."/>
        </authorList>
    </citation>
    <scope>NUCLEOTIDE SEQUENCE [LARGE SCALE GENOMIC DNA]</scope>
    <source>
        <strain evidence="15 16">LMG 9861</strain>
    </source>
</reference>
<dbReference type="SFLD" id="SFLDF00029">
    <property type="entry name" value="phosphoserine_phosphatase"/>
    <property type="match status" value="1"/>
</dbReference>
<dbReference type="GO" id="GO:0005737">
    <property type="term" value="C:cytoplasm"/>
    <property type="evidence" value="ECO:0007669"/>
    <property type="project" value="TreeGrafter"/>
</dbReference>
<dbReference type="NCBIfam" id="TIGR01488">
    <property type="entry name" value="HAD-SF-IB"/>
    <property type="match status" value="1"/>
</dbReference>
<dbReference type="Gene3D" id="3.40.50.1000">
    <property type="entry name" value="HAD superfamily/HAD-like"/>
    <property type="match status" value="1"/>
</dbReference>
<evidence type="ECO:0000313" key="15">
    <source>
        <dbReference type="EMBL" id="PRM89021.1"/>
    </source>
</evidence>
<dbReference type="UniPathway" id="UPA00135">
    <property type="reaction ID" value="UER00198"/>
</dbReference>
<keyword evidence="6" id="KW-0028">Amino-acid biosynthesis</keyword>
<dbReference type="Pfam" id="PF00702">
    <property type="entry name" value="Hydrolase"/>
    <property type="match status" value="1"/>
</dbReference>
<comment type="catalytic activity">
    <reaction evidence="13">
        <text>O-phospho-D-serine + H2O = D-serine + phosphate</text>
        <dbReference type="Rhea" id="RHEA:24873"/>
        <dbReference type="ChEBI" id="CHEBI:15377"/>
        <dbReference type="ChEBI" id="CHEBI:35247"/>
        <dbReference type="ChEBI" id="CHEBI:43474"/>
        <dbReference type="ChEBI" id="CHEBI:58680"/>
        <dbReference type="EC" id="3.1.3.3"/>
    </reaction>
</comment>
<accession>A0A2S9SR12</accession>
<protein>
    <recommendedName>
        <fullName evidence="5">Phosphoserine phosphatase</fullName>
        <ecNumber evidence="4">3.1.3.3</ecNumber>
    </recommendedName>
    <alternativeName>
        <fullName evidence="11">O-phosphoserine phosphohydrolase</fullName>
    </alternativeName>
</protein>
<dbReference type="SFLD" id="SFLDS00003">
    <property type="entry name" value="Haloacid_Dehalogenase"/>
    <property type="match status" value="1"/>
</dbReference>
<comment type="similarity">
    <text evidence="3">Belongs to the HAD-like hydrolase superfamily. SerB family.</text>
</comment>
<dbReference type="GO" id="GO:0000287">
    <property type="term" value="F:magnesium ion binding"/>
    <property type="evidence" value="ECO:0007669"/>
    <property type="project" value="TreeGrafter"/>
</dbReference>
<dbReference type="RefSeq" id="WP_105908249.1">
    <property type="nucleotide sequence ID" value="NZ_CP060694.1"/>
</dbReference>
<dbReference type="NCBIfam" id="TIGR00338">
    <property type="entry name" value="serB"/>
    <property type="match status" value="1"/>
</dbReference>
<name>A0A2S9SR12_9BACT</name>
<evidence type="ECO:0000313" key="16">
    <source>
        <dbReference type="Proteomes" id="UP000239065"/>
    </source>
</evidence>
<comment type="pathway">
    <text evidence="2">Amino-acid biosynthesis; L-serine biosynthesis; L-serine from 3-phospho-D-glycerate: step 3/3.</text>
</comment>
<dbReference type="PANTHER" id="PTHR43344">
    <property type="entry name" value="PHOSPHOSERINE PHOSPHATASE"/>
    <property type="match status" value="1"/>
</dbReference>
<dbReference type="AlphaFoldDB" id="A0A2S9SR12"/>
<evidence type="ECO:0000256" key="13">
    <source>
        <dbReference type="ARBA" id="ARBA00048523"/>
    </source>
</evidence>
<organism evidence="15 16">
    <name type="scientific">Aliarcobacter cryaerophilus</name>
    <dbReference type="NCBI Taxonomy" id="28198"/>
    <lineage>
        <taxon>Bacteria</taxon>
        <taxon>Pseudomonadati</taxon>
        <taxon>Campylobacterota</taxon>
        <taxon>Epsilonproteobacteria</taxon>
        <taxon>Campylobacterales</taxon>
        <taxon>Arcobacteraceae</taxon>
        <taxon>Aliarcobacter</taxon>
    </lineage>
</organism>
<dbReference type="EMBL" id="NXGJ01000001">
    <property type="protein sequence ID" value="PRM89021.1"/>
    <property type="molecule type" value="Genomic_DNA"/>
</dbReference>
<keyword evidence="7" id="KW-0479">Metal-binding</keyword>
<comment type="cofactor">
    <cofactor evidence="1">
        <name>Mg(2+)</name>
        <dbReference type="ChEBI" id="CHEBI:18420"/>
    </cofactor>
</comment>
<comment type="caution">
    <text evidence="15">The sequence shown here is derived from an EMBL/GenBank/DDBJ whole genome shotgun (WGS) entry which is preliminary data.</text>
</comment>
<keyword evidence="9" id="KW-0460">Magnesium</keyword>
<feature type="active site" description="Proton donor" evidence="14">
    <location>
        <position position="9"/>
    </location>
</feature>
<evidence type="ECO:0000256" key="7">
    <source>
        <dbReference type="ARBA" id="ARBA00022723"/>
    </source>
</evidence>
<dbReference type="SFLD" id="SFLDG01136">
    <property type="entry name" value="C1.6:_Phosphoserine_Phosphatas"/>
    <property type="match status" value="1"/>
</dbReference>
<evidence type="ECO:0000256" key="14">
    <source>
        <dbReference type="PIRSR" id="PIRSR604469-1"/>
    </source>
</evidence>
<keyword evidence="8" id="KW-0378">Hydrolase</keyword>
<dbReference type="Proteomes" id="UP000239065">
    <property type="component" value="Unassembled WGS sequence"/>
</dbReference>
<dbReference type="InterPro" id="IPR023214">
    <property type="entry name" value="HAD_sf"/>
</dbReference>
<evidence type="ECO:0000256" key="11">
    <source>
        <dbReference type="ARBA" id="ARBA00031693"/>
    </source>
</evidence>
<evidence type="ECO:0000256" key="4">
    <source>
        <dbReference type="ARBA" id="ARBA00012640"/>
    </source>
</evidence>
<evidence type="ECO:0000256" key="6">
    <source>
        <dbReference type="ARBA" id="ARBA00022605"/>
    </source>
</evidence>
<proteinExistence type="inferred from homology"/>